<dbReference type="Gene3D" id="3.90.1150.180">
    <property type="match status" value="1"/>
</dbReference>
<keyword evidence="5 8" id="KW-0648">Protein biosynthesis</keyword>
<evidence type="ECO:0000256" key="7">
    <source>
        <dbReference type="ARBA" id="ARBA00044507"/>
    </source>
</evidence>
<comment type="subcellular location">
    <subcellularLocation>
        <location evidence="8">Cytoplasm</location>
    </subcellularLocation>
</comment>
<dbReference type="PANTHER" id="PTHR32328:SF0">
    <property type="entry name" value="L-SERYL-TRNA(SEC) SELENIUM TRANSFERASE"/>
    <property type="match status" value="1"/>
</dbReference>
<dbReference type="AlphaFoldDB" id="A0A2V1H5X7"/>
<evidence type="ECO:0000256" key="3">
    <source>
        <dbReference type="ARBA" id="ARBA00022679"/>
    </source>
</evidence>
<feature type="domain" description="L-seryl-tRNA selenium transferase N-terminal" evidence="10">
    <location>
        <begin position="11"/>
        <end position="49"/>
    </location>
</feature>
<dbReference type="Pfam" id="PF12390">
    <property type="entry name" value="Se-cys_synth_N"/>
    <property type="match status" value="1"/>
</dbReference>
<dbReference type="EC" id="2.9.1.1" evidence="8"/>
<evidence type="ECO:0000313" key="11">
    <source>
        <dbReference type="EMBL" id="PVZ71832.1"/>
    </source>
</evidence>
<dbReference type="InterPro" id="IPR004534">
    <property type="entry name" value="SelA_trans"/>
</dbReference>
<keyword evidence="12" id="KW-1185">Reference proteome</keyword>
<sequence>MTEQSNDSLSRRLPQVEQILQAPSLQKHIDQLSRPLVTALVRQALAKIRASETFRSEGVTEKAVWKAIHHICDDQLQQRHQRVINATGTVIHTNLGRSPIDPDIWDAVKAANTGYCNLEIKLNDGKRGQRKGIIPQLLTALTSAEDSTVVNNNASAIYLLLSELASGKEVIVSRGEQIQIGGGFRIPDILQQSGAILVEVGTTNITTADDYIDAVTENTAMVLMVHRSNFAIRGFTESPSIKEVADRLPKHVLLAMDQGCGMTTETFTDEPQVSSYLKSGADLVCFSGDKIIGGPQAGIISGKRPLIKRIEKHPLMRAFRPCRMVYSMLEELMIQKLNKKQAGSGIAEATVNWVDQAQQKGAQLAENLNALLADQPKRSVELFQDQMMVGGGTTPDEYFPSWALELKLNQRPDKLLETMRCWPTPVIGTIRDGRVILNMATILPQDWSVLEQQLSNYLQS</sequence>
<comment type="pathway">
    <text evidence="8">Aminoacyl-tRNA biosynthesis; selenocysteinyl-tRNA(Sec) biosynthesis; selenocysteinyl-tRNA(Sec) from L-seryl-tRNA(Sec) (bacterial route): step 1/1.</text>
</comment>
<keyword evidence="2 8" id="KW-0963">Cytoplasm</keyword>
<evidence type="ECO:0000256" key="5">
    <source>
        <dbReference type="ARBA" id="ARBA00022917"/>
    </source>
</evidence>
<evidence type="ECO:0000259" key="10">
    <source>
        <dbReference type="Pfam" id="PF12390"/>
    </source>
</evidence>
<name>A0A2V1H5X7_9GAMM</name>
<protein>
    <recommendedName>
        <fullName evidence="8">L-seryl-tRNA(Sec) selenium transferase</fullName>
        <ecNumber evidence="8">2.9.1.1</ecNumber>
    </recommendedName>
    <alternativeName>
        <fullName evidence="8">Selenocysteine synthase</fullName>
        <shortName evidence="8">Sec synthase</shortName>
    </alternativeName>
    <alternativeName>
        <fullName evidence="8">Selenocysteinyl-tRNA(Sec) synthase</fullName>
    </alternativeName>
</protein>
<comment type="catalytic activity">
    <reaction evidence="8">
        <text>L-seryl-tRNA(Sec) + selenophosphate + H(+) = L-selenocysteinyl-tRNA(Sec) + phosphate</text>
        <dbReference type="Rhea" id="RHEA:22728"/>
        <dbReference type="Rhea" id="RHEA-COMP:9742"/>
        <dbReference type="Rhea" id="RHEA-COMP:9743"/>
        <dbReference type="ChEBI" id="CHEBI:15378"/>
        <dbReference type="ChEBI" id="CHEBI:16144"/>
        <dbReference type="ChEBI" id="CHEBI:43474"/>
        <dbReference type="ChEBI" id="CHEBI:78533"/>
        <dbReference type="ChEBI" id="CHEBI:78573"/>
        <dbReference type="EC" id="2.9.1.1"/>
    </reaction>
</comment>
<organism evidence="11 12">
    <name type="scientific">Pelagibaculum spongiae</name>
    <dbReference type="NCBI Taxonomy" id="2080658"/>
    <lineage>
        <taxon>Bacteria</taxon>
        <taxon>Pseudomonadati</taxon>
        <taxon>Pseudomonadota</taxon>
        <taxon>Gammaproteobacteria</taxon>
        <taxon>Oceanospirillales</taxon>
        <taxon>Pelagibaculum</taxon>
    </lineage>
</organism>
<dbReference type="GO" id="GO:0001717">
    <property type="term" value="P:conversion of seryl-tRNAsec to selenocys-tRNAsec"/>
    <property type="evidence" value="ECO:0007669"/>
    <property type="project" value="UniProtKB-UniRule"/>
</dbReference>
<dbReference type="InterPro" id="IPR018319">
    <property type="entry name" value="SelA-like"/>
</dbReference>
<evidence type="ECO:0000256" key="6">
    <source>
        <dbReference type="ARBA" id="ARBA00023266"/>
    </source>
</evidence>
<comment type="caution">
    <text evidence="11">The sequence shown here is derived from an EMBL/GenBank/DDBJ whole genome shotgun (WGS) entry which is preliminary data.</text>
</comment>
<evidence type="ECO:0000256" key="1">
    <source>
        <dbReference type="ARBA" id="ARBA00001933"/>
    </source>
</evidence>
<comment type="similarity">
    <text evidence="7 8">Belongs to the SelA family.</text>
</comment>
<proteinExistence type="inferred from homology"/>
<dbReference type="GO" id="GO:0001514">
    <property type="term" value="P:selenocysteine incorporation"/>
    <property type="evidence" value="ECO:0007669"/>
    <property type="project" value="UniProtKB-UniRule"/>
</dbReference>
<dbReference type="PANTHER" id="PTHR32328">
    <property type="entry name" value="L-SERYL-TRNA(SEC) SELENIUM TRANSFERASE"/>
    <property type="match status" value="1"/>
</dbReference>
<reference evidence="11 12" key="1">
    <citation type="submission" date="2018-04" db="EMBL/GenBank/DDBJ databases">
        <title>Thalassorhabdus spongiae gen. nov., sp. nov., isolated from a marine sponge in South-West Iceland.</title>
        <authorList>
            <person name="Knobloch S."/>
            <person name="Daussin A."/>
            <person name="Johannsson R."/>
            <person name="Marteinsson V.T."/>
        </authorList>
    </citation>
    <scope>NUCLEOTIDE SEQUENCE [LARGE SCALE GENOMIC DNA]</scope>
    <source>
        <strain evidence="11 12">Hp12</strain>
    </source>
</reference>
<evidence type="ECO:0000313" key="12">
    <source>
        <dbReference type="Proteomes" id="UP000244906"/>
    </source>
</evidence>
<dbReference type="GO" id="GO:0004125">
    <property type="term" value="F:L-seryl-tRNA(Sec) selenium transferase activity"/>
    <property type="evidence" value="ECO:0007669"/>
    <property type="project" value="UniProtKB-UniRule"/>
</dbReference>
<comment type="cofactor">
    <cofactor evidence="1 8 9">
        <name>pyridoxal 5'-phosphate</name>
        <dbReference type="ChEBI" id="CHEBI:597326"/>
    </cofactor>
</comment>
<dbReference type="InterPro" id="IPR025862">
    <property type="entry name" value="SelA_trans_N_dom"/>
</dbReference>
<dbReference type="EMBL" id="QDDL01000001">
    <property type="protein sequence ID" value="PVZ71832.1"/>
    <property type="molecule type" value="Genomic_DNA"/>
</dbReference>
<dbReference type="Gene3D" id="3.40.640.10">
    <property type="entry name" value="Type I PLP-dependent aspartate aminotransferase-like (Major domain)"/>
    <property type="match status" value="1"/>
</dbReference>
<dbReference type="GO" id="GO:0005737">
    <property type="term" value="C:cytoplasm"/>
    <property type="evidence" value="ECO:0007669"/>
    <property type="project" value="UniProtKB-SubCell"/>
</dbReference>
<keyword evidence="4 8" id="KW-0663">Pyridoxal phosphate</keyword>
<feature type="modified residue" description="N6-(pyridoxal phosphate)lysine" evidence="8 9">
    <location>
        <position position="290"/>
    </location>
</feature>
<dbReference type="Pfam" id="PF03841">
    <property type="entry name" value="SelA"/>
    <property type="match status" value="1"/>
</dbReference>
<evidence type="ECO:0000256" key="8">
    <source>
        <dbReference type="HAMAP-Rule" id="MF_00423"/>
    </source>
</evidence>
<evidence type="ECO:0000256" key="4">
    <source>
        <dbReference type="ARBA" id="ARBA00022898"/>
    </source>
</evidence>
<keyword evidence="3 8" id="KW-0808">Transferase</keyword>
<keyword evidence="6 8" id="KW-0711">Selenium</keyword>
<dbReference type="Proteomes" id="UP000244906">
    <property type="component" value="Unassembled WGS sequence"/>
</dbReference>
<dbReference type="UniPathway" id="UPA00906">
    <property type="reaction ID" value="UER00896"/>
</dbReference>
<dbReference type="HAMAP" id="MF_00423">
    <property type="entry name" value="SelA"/>
    <property type="match status" value="1"/>
</dbReference>
<dbReference type="SUPFAM" id="SSF53383">
    <property type="entry name" value="PLP-dependent transferases"/>
    <property type="match status" value="1"/>
</dbReference>
<dbReference type="InterPro" id="IPR015424">
    <property type="entry name" value="PyrdxlP-dep_Trfase"/>
</dbReference>
<dbReference type="OrthoDB" id="9787096at2"/>
<evidence type="ECO:0000256" key="2">
    <source>
        <dbReference type="ARBA" id="ARBA00022490"/>
    </source>
</evidence>
<gene>
    <name evidence="8" type="primary">selA</name>
    <name evidence="11" type="ORF">DC094_02055</name>
</gene>
<dbReference type="NCBIfam" id="TIGR00474">
    <property type="entry name" value="selA"/>
    <property type="match status" value="1"/>
</dbReference>
<accession>A0A2V1H5X7</accession>
<evidence type="ECO:0000256" key="9">
    <source>
        <dbReference type="PIRSR" id="PIRSR618319-50"/>
    </source>
</evidence>
<dbReference type="RefSeq" id="WP_116685420.1">
    <property type="nucleotide sequence ID" value="NZ_CAWNYD010000001.1"/>
</dbReference>
<comment type="function">
    <text evidence="8">Converts seryl-tRNA(Sec) to selenocysteinyl-tRNA(Sec) required for selenoprotein biosynthesis.</text>
</comment>
<dbReference type="InterPro" id="IPR015421">
    <property type="entry name" value="PyrdxlP-dep_Trfase_major"/>
</dbReference>